<reference evidence="1 2" key="1">
    <citation type="journal article" date="2013" name="Genome Announc.">
        <title>Whole-genome sequences of five oyster-associated bacteria show potential for crude oil hydrocarbon degradation.</title>
        <authorList>
            <person name="Chauhan A."/>
            <person name="Green S."/>
            <person name="Pathak A."/>
            <person name="Thomas J."/>
            <person name="Venkatramanan R."/>
        </authorList>
    </citation>
    <scope>NUCLEOTIDE SEQUENCE [LARGE SCALE GENOMIC DNA]</scope>
    <source>
        <strain evidence="1 2">MF109</strain>
    </source>
</reference>
<dbReference type="EMBL" id="ATAO01000206">
    <property type="protein sequence ID" value="EQM74801.1"/>
    <property type="molecule type" value="Genomic_DNA"/>
</dbReference>
<dbReference type="AlphaFoldDB" id="T5K4I8"/>
<organism evidence="1 2">
    <name type="scientific">Microbacterium maritypicum MF109</name>
    <dbReference type="NCBI Taxonomy" id="1333857"/>
    <lineage>
        <taxon>Bacteria</taxon>
        <taxon>Bacillati</taxon>
        <taxon>Actinomycetota</taxon>
        <taxon>Actinomycetes</taxon>
        <taxon>Micrococcales</taxon>
        <taxon>Microbacteriaceae</taxon>
        <taxon>Microbacterium</taxon>
    </lineage>
</organism>
<evidence type="ECO:0000313" key="2">
    <source>
        <dbReference type="Proteomes" id="UP000016033"/>
    </source>
</evidence>
<evidence type="ECO:0000313" key="1">
    <source>
        <dbReference type="EMBL" id="EQM74801.1"/>
    </source>
</evidence>
<comment type="caution">
    <text evidence="1">The sequence shown here is derived from an EMBL/GenBank/DDBJ whole genome shotgun (WGS) entry which is preliminary data.</text>
</comment>
<sequence length="136" mass="14548">MPELPALSTPRMTMNTRNHNFVTEIPPIQCVSCGASFPGLLTAPATCPACGAEPFLDRRLRGGVTKTSTVISLWQSEAFAAHFESMLQMGRTRPSRTFLSCPTPPFALAPHAPVIPDPRACGPWQTDAPEAGDAAE</sequence>
<gene>
    <name evidence="1" type="ORF">L687_04910</name>
</gene>
<protein>
    <submittedName>
        <fullName evidence="1">Uncharacterized protein</fullName>
    </submittedName>
</protein>
<name>T5K4I8_MICMQ</name>
<proteinExistence type="predicted"/>
<dbReference type="Proteomes" id="UP000016033">
    <property type="component" value="Unassembled WGS sequence"/>
</dbReference>
<accession>T5K4I8</accession>